<gene>
    <name evidence="1" type="ORF">J2W55_004778</name>
</gene>
<evidence type="ECO:0000313" key="2">
    <source>
        <dbReference type="Proteomes" id="UP001247620"/>
    </source>
</evidence>
<sequence length="49" mass="5838">MVFKDLTILEKDGEKKIKHEIDLDLVDVIDLINNWCVPEVRYRDAFLFS</sequence>
<dbReference type="EMBL" id="JAVDUU010000005">
    <property type="protein sequence ID" value="MDR6944910.1"/>
    <property type="molecule type" value="Genomic_DNA"/>
</dbReference>
<protein>
    <submittedName>
        <fullName evidence="1">Uncharacterized protein</fullName>
    </submittedName>
</protein>
<keyword evidence="2" id="KW-1185">Reference proteome</keyword>
<name>A0ABU1TJ75_9SPHI</name>
<reference evidence="1 2" key="1">
    <citation type="submission" date="2023-07" db="EMBL/GenBank/DDBJ databases">
        <title>Sorghum-associated microbial communities from plants grown in Nebraska, USA.</title>
        <authorList>
            <person name="Schachtman D."/>
        </authorList>
    </citation>
    <scope>NUCLEOTIDE SEQUENCE [LARGE SCALE GENOMIC DNA]</scope>
    <source>
        <strain evidence="1 2">3262</strain>
    </source>
</reference>
<accession>A0ABU1TJ75</accession>
<evidence type="ECO:0000313" key="1">
    <source>
        <dbReference type="EMBL" id="MDR6944910.1"/>
    </source>
</evidence>
<dbReference type="Proteomes" id="UP001247620">
    <property type="component" value="Unassembled WGS sequence"/>
</dbReference>
<organism evidence="1 2">
    <name type="scientific">Mucilaginibacter pocheonensis</name>
    <dbReference type="NCBI Taxonomy" id="398050"/>
    <lineage>
        <taxon>Bacteria</taxon>
        <taxon>Pseudomonadati</taxon>
        <taxon>Bacteroidota</taxon>
        <taxon>Sphingobacteriia</taxon>
        <taxon>Sphingobacteriales</taxon>
        <taxon>Sphingobacteriaceae</taxon>
        <taxon>Mucilaginibacter</taxon>
    </lineage>
</organism>
<comment type="caution">
    <text evidence="1">The sequence shown here is derived from an EMBL/GenBank/DDBJ whole genome shotgun (WGS) entry which is preliminary data.</text>
</comment>
<proteinExistence type="predicted"/>